<reference evidence="3" key="1">
    <citation type="journal article" date="2021" name="Nat. Commun.">
        <title>Genetic determinants of endophytism in the Arabidopsis root mycobiome.</title>
        <authorList>
            <person name="Mesny F."/>
            <person name="Miyauchi S."/>
            <person name="Thiergart T."/>
            <person name="Pickel B."/>
            <person name="Atanasova L."/>
            <person name="Karlsson M."/>
            <person name="Huettel B."/>
            <person name="Barry K.W."/>
            <person name="Haridas S."/>
            <person name="Chen C."/>
            <person name="Bauer D."/>
            <person name="Andreopoulos W."/>
            <person name="Pangilinan J."/>
            <person name="LaButti K."/>
            <person name="Riley R."/>
            <person name="Lipzen A."/>
            <person name="Clum A."/>
            <person name="Drula E."/>
            <person name="Henrissat B."/>
            <person name="Kohler A."/>
            <person name="Grigoriev I.V."/>
            <person name="Martin F.M."/>
            <person name="Hacquard S."/>
        </authorList>
    </citation>
    <scope>NUCLEOTIDE SEQUENCE</scope>
    <source>
        <strain evidence="3">MPI-CAGE-AT-0016</strain>
    </source>
</reference>
<comment type="caution">
    <text evidence="3">The sequence shown here is derived from an EMBL/GenBank/DDBJ whole genome shotgun (WGS) entry which is preliminary data.</text>
</comment>
<dbReference type="AlphaFoldDB" id="A0A8K0X8H8"/>
<feature type="region of interest" description="Disordered" evidence="1">
    <location>
        <begin position="384"/>
        <end position="424"/>
    </location>
</feature>
<dbReference type="Gene3D" id="3.30.420.10">
    <property type="entry name" value="Ribonuclease H-like superfamily/Ribonuclease H"/>
    <property type="match status" value="1"/>
</dbReference>
<dbReference type="Pfam" id="PF21762">
    <property type="entry name" value="DEDDh_C"/>
    <property type="match status" value="1"/>
</dbReference>
<gene>
    <name evidence="3" type="ORF">B0T11DRAFT_278028</name>
</gene>
<dbReference type="SUPFAM" id="SSF53098">
    <property type="entry name" value="Ribonuclease H-like"/>
    <property type="match status" value="1"/>
</dbReference>
<dbReference type="PANTHER" id="PTHR28083:SF1">
    <property type="entry name" value="GOOD FOR FULL DBP5 ACTIVITY PROTEIN 2"/>
    <property type="match status" value="1"/>
</dbReference>
<dbReference type="GO" id="GO:0005634">
    <property type="term" value="C:nucleus"/>
    <property type="evidence" value="ECO:0007669"/>
    <property type="project" value="TreeGrafter"/>
</dbReference>
<dbReference type="InterPro" id="IPR040151">
    <property type="entry name" value="Gfd2/YDR514C-like"/>
</dbReference>
<evidence type="ECO:0000259" key="2">
    <source>
        <dbReference type="Pfam" id="PF21762"/>
    </source>
</evidence>
<dbReference type="InterPro" id="IPR036397">
    <property type="entry name" value="RNaseH_sf"/>
</dbReference>
<feature type="region of interest" description="Disordered" evidence="1">
    <location>
        <begin position="539"/>
        <end position="611"/>
    </location>
</feature>
<dbReference type="GO" id="GO:0003676">
    <property type="term" value="F:nucleic acid binding"/>
    <property type="evidence" value="ECO:0007669"/>
    <property type="project" value="InterPro"/>
</dbReference>
<protein>
    <recommendedName>
        <fullName evidence="2">Gfd2/YDR514C-like C-terminal domain-containing protein</fullName>
    </recommendedName>
</protein>
<dbReference type="Proteomes" id="UP000813385">
    <property type="component" value="Unassembled WGS sequence"/>
</dbReference>
<name>A0A8K0X8H8_9PEZI</name>
<evidence type="ECO:0000256" key="1">
    <source>
        <dbReference type="SAM" id="MobiDB-lite"/>
    </source>
</evidence>
<feature type="domain" description="Gfd2/YDR514C-like C-terminal" evidence="2">
    <location>
        <begin position="114"/>
        <end position="268"/>
    </location>
</feature>
<keyword evidence="4" id="KW-1185">Reference proteome</keyword>
<feature type="compositionally biased region" description="Basic and acidic residues" evidence="1">
    <location>
        <begin position="584"/>
        <end position="599"/>
    </location>
</feature>
<dbReference type="InterPro" id="IPR048519">
    <property type="entry name" value="Gfd2/YDR514C-like_C"/>
</dbReference>
<proteinExistence type="predicted"/>
<organism evidence="3 4">
    <name type="scientific">Plectosphaerella cucumerina</name>
    <dbReference type="NCBI Taxonomy" id="40658"/>
    <lineage>
        <taxon>Eukaryota</taxon>
        <taxon>Fungi</taxon>
        <taxon>Dikarya</taxon>
        <taxon>Ascomycota</taxon>
        <taxon>Pezizomycotina</taxon>
        <taxon>Sordariomycetes</taxon>
        <taxon>Hypocreomycetidae</taxon>
        <taxon>Glomerellales</taxon>
        <taxon>Plectosphaerellaceae</taxon>
        <taxon>Plectosphaerella</taxon>
    </lineage>
</organism>
<sequence length="611" mass="68424">MLVRLALRGRRGCMSRPRLTSLARHYSEVAAAVATEPQEEQTSPGKPTTNWHRHLTLMQHILGIHPDEKLPSELSRASRFTDSTMLDVLIVAFDLEARMATHKWSQTNRGGAVIGVSILDTRQIRHELKSGAAPGSLGLDKAFRPLQFHVLSDRSECRRYIRRQAPKFTFGTSMELQAEDVSPTMQKLLAGRDVITVFHHAKNDVLLLKSFGVKADERQLLAIDTYSIALVLGIPSGLEPLSRLLFIDSDVAHVAGNDALATLKALCHLATLLPDPRFGTHNDHGRLLQSRLFADGADRLWLADEMSSMLRKLDLDQTAASTELALEQLADLIHARRSRGQNFRRLERRHWNVRVAFELNQIRLQDEGLDEKLREQQRALLRQLQRPLEPSSANPSRQPLLPTPPPEEAETAHTQTATTDSVDKNQAIADTRLTSGQCMNAVSRYKRLAGSIAGAVRVQHEMHTECLTHWVHQLHSRWSLRSGQMKQWAVSIHHVNRQCADKLFQIDRKYNVQVNLDILADHLKASAADPSQLSMCPSCRGLASSGGSQEKPRGANIKQINTEWAESKQAKSTSPSPLPPLQPSEEHQSSALEEPHSEDPMSQELESNWMV</sequence>
<dbReference type="InterPro" id="IPR012337">
    <property type="entry name" value="RNaseH-like_sf"/>
</dbReference>
<dbReference type="PANTHER" id="PTHR28083">
    <property type="entry name" value="GOOD FOR FULL DBP5 ACTIVITY PROTEIN 2"/>
    <property type="match status" value="1"/>
</dbReference>
<evidence type="ECO:0000313" key="3">
    <source>
        <dbReference type="EMBL" id="KAH7369016.1"/>
    </source>
</evidence>
<evidence type="ECO:0000313" key="4">
    <source>
        <dbReference type="Proteomes" id="UP000813385"/>
    </source>
</evidence>
<accession>A0A8K0X8H8</accession>
<dbReference type="EMBL" id="JAGPXD010000002">
    <property type="protein sequence ID" value="KAH7369016.1"/>
    <property type="molecule type" value="Genomic_DNA"/>
</dbReference>